<dbReference type="KEGG" id="maur:BOH66_04950"/>
<dbReference type="RefSeq" id="WP_076689857.1">
    <property type="nucleotide sequence ID" value="NZ_CP018762.1"/>
</dbReference>
<dbReference type="AlphaFoldDB" id="A0A1P8U6D9"/>
<name>A0A1P8U6D9_9MICO</name>
<protein>
    <submittedName>
        <fullName evidence="1">Uncharacterized protein</fullName>
    </submittedName>
</protein>
<evidence type="ECO:0000313" key="2">
    <source>
        <dbReference type="Proteomes" id="UP000187185"/>
    </source>
</evidence>
<keyword evidence="2" id="KW-1185">Reference proteome</keyword>
<reference evidence="1 2" key="1">
    <citation type="submission" date="2016-12" db="EMBL/GenBank/DDBJ databases">
        <title>Complete genome sequence of Microbacterium aurum KACC 15219.</title>
        <authorList>
            <person name="Jung Y."/>
            <person name="Shin J.-H."/>
            <person name="Lee Y.-J."/>
            <person name="Yi H."/>
            <person name="Bahn Y.-S."/>
            <person name="Kim J.F."/>
            <person name="Lee D.-W."/>
        </authorList>
    </citation>
    <scope>NUCLEOTIDE SEQUENCE [LARGE SCALE GENOMIC DNA]</scope>
    <source>
        <strain evidence="1 2">KACC 15219</strain>
    </source>
</reference>
<dbReference type="Proteomes" id="UP000187185">
    <property type="component" value="Chromosome"/>
</dbReference>
<sequence>MKNIDPLLSPERVLATDDDLADLLSRLLERANMRQVWLIMLGADDRVTGPLMPLEDFPSDPDAECDTADLGTLTHSRLLAARFAAFAEMCVAERIVLVWERRGGSVLRAADLAWARAMARDCREAGVALRAQFVLHDRGLRTLAVDDLL</sequence>
<dbReference type="STRING" id="36805.BOH66_04950"/>
<gene>
    <name evidence="1" type="ORF">BOH66_04950</name>
</gene>
<accession>A0A1P8U6D9</accession>
<dbReference type="OrthoDB" id="5123240at2"/>
<organism evidence="1 2">
    <name type="scientific">Microbacterium aurum</name>
    <dbReference type="NCBI Taxonomy" id="36805"/>
    <lineage>
        <taxon>Bacteria</taxon>
        <taxon>Bacillati</taxon>
        <taxon>Actinomycetota</taxon>
        <taxon>Actinomycetes</taxon>
        <taxon>Micrococcales</taxon>
        <taxon>Microbacteriaceae</taxon>
        <taxon>Microbacterium</taxon>
    </lineage>
</organism>
<dbReference type="EMBL" id="CP018762">
    <property type="protein sequence ID" value="APZ33687.1"/>
    <property type="molecule type" value="Genomic_DNA"/>
</dbReference>
<proteinExistence type="predicted"/>
<evidence type="ECO:0000313" key="1">
    <source>
        <dbReference type="EMBL" id="APZ33687.1"/>
    </source>
</evidence>